<keyword evidence="1" id="KW-0732">Signal</keyword>
<gene>
    <name evidence="2" type="ORF">NG653_01215</name>
</gene>
<name>A0ABT1ATY7_9FLAO</name>
<feature type="signal peptide" evidence="1">
    <location>
        <begin position="1"/>
        <end position="20"/>
    </location>
</feature>
<protein>
    <submittedName>
        <fullName evidence="2">DsrE family protein</fullName>
    </submittedName>
</protein>
<dbReference type="PANTHER" id="PTHR37691">
    <property type="entry name" value="BLR3518 PROTEIN"/>
    <property type="match status" value="1"/>
</dbReference>
<comment type="caution">
    <text evidence="2">The sequence shown here is derived from an EMBL/GenBank/DDBJ whole genome shotgun (WGS) entry which is preliminary data.</text>
</comment>
<proteinExistence type="predicted"/>
<dbReference type="InterPro" id="IPR003787">
    <property type="entry name" value="Sulphur_relay_DsrE/F-like"/>
</dbReference>
<organism evidence="2 3">
    <name type="scientific">Robiginitalea marina</name>
    <dbReference type="NCBI Taxonomy" id="2954105"/>
    <lineage>
        <taxon>Bacteria</taxon>
        <taxon>Pseudomonadati</taxon>
        <taxon>Bacteroidota</taxon>
        <taxon>Flavobacteriia</taxon>
        <taxon>Flavobacteriales</taxon>
        <taxon>Flavobacteriaceae</taxon>
        <taxon>Robiginitalea</taxon>
    </lineage>
</organism>
<accession>A0ABT1ATY7</accession>
<dbReference type="Pfam" id="PF02635">
    <property type="entry name" value="DsrE"/>
    <property type="match status" value="1"/>
</dbReference>
<dbReference type="EMBL" id="JAMXIB010000001">
    <property type="protein sequence ID" value="MCO5723454.1"/>
    <property type="molecule type" value="Genomic_DNA"/>
</dbReference>
<dbReference type="InterPro" id="IPR027396">
    <property type="entry name" value="DsrEFH-like"/>
</dbReference>
<dbReference type="SUPFAM" id="SSF75169">
    <property type="entry name" value="DsrEFH-like"/>
    <property type="match status" value="1"/>
</dbReference>
<reference evidence="2 3" key="1">
    <citation type="submission" date="2022-06" db="EMBL/GenBank/DDBJ databases">
        <authorList>
            <person name="Xuan X."/>
        </authorList>
    </citation>
    <scope>NUCLEOTIDE SEQUENCE [LARGE SCALE GENOMIC DNA]</scope>
    <source>
        <strain evidence="2 3">2V75</strain>
    </source>
</reference>
<dbReference type="RefSeq" id="WP_252739831.1">
    <property type="nucleotide sequence ID" value="NZ_JAMXIB010000001.1"/>
</dbReference>
<evidence type="ECO:0000256" key="1">
    <source>
        <dbReference type="SAM" id="SignalP"/>
    </source>
</evidence>
<evidence type="ECO:0000313" key="3">
    <source>
        <dbReference type="Proteomes" id="UP001206312"/>
    </source>
</evidence>
<dbReference type="PANTHER" id="PTHR37691:SF1">
    <property type="entry name" value="BLR3518 PROTEIN"/>
    <property type="match status" value="1"/>
</dbReference>
<sequence>MRAFCLFFISMLATGFTGLAQQKNTGPVIQGYGAVWDIPQQSYPTDTTKTFRVVFDVMQSPEDKTAVNPWMETAARFLNMHARGGVPPEALKVALVVHNQASTDLLDDPFYRDRFGVPNPNAPLLKELMDFGADVIFCGQSSHAREVPIEQTLPGVRLSLSAMTALIQLQDSGYRLIKF</sequence>
<dbReference type="Gene3D" id="3.40.1260.10">
    <property type="entry name" value="DsrEFH-like"/>
    <property type="match status" value="1"/>
</dbReference>
<feature type="chain" id="PRO_5045291716" evidence="1">
    <location>
        <begin position="21"/>
        <end position="179"/>
    </location>
</feature>
<keyword evidence="3" id="KW-1185">Reference proteome</keyword>
<evidence type="ECO:0000313" key="2">
    <source>
        <dbReference type="EMBL" id="MCO5723454.1"/>
    </source>
</evidence>
<dbReference type="Proteomes" id="UP001206312">
    <property type="component" value="Unassembled WGS sequence"/>
</dbReference>